<dbReference type="FunFam" id="3.90.1170.20:FF:000001">
    <property type="entry name" value="Nicotinate-nucleotide diphosphorylase (Carboxylating)"/>
    <property type="match status" value="1"/>
</dbReference>
<dbReference type="UniPathway" id="UPA00253">
    <property type="reaction ID" value="UER00331"/>
</dbReference>
<dbReference type="NCBIfam" id="TIGR00078">
    <property type="entry name" value="nadC"/>
    <property type="match status" value="1"/>
</dbReference>
<feature type="domain" description="Quinolinate phosphoribosyl transferase C-terminal" evidence="11">
    <location>
        <begin position="102"/>
        <end position="274"/>
    </location>
</feature>
<dbReference type="PIRSF" id="PIRSF006250">
    <property type="entry name" value="NadC_ModD"/>
    <property type="match status" value="1"/>
</dbReference>
<feature type="binding site" evidence="10">
    <location>
        <begin position="125"/>
        <end position="127"/>
    </location>
    <ligand>
        <name>substrate</name>
    </ligand>
</feature>
<evidence type="ECO:0000256" key="3">
    <source>
        <dbReference type="ARBA" id="ARBA00009400"/>
    </source>
</evidence>
<dbReference type="Gene3D" id="3.90.1170.20">
    <property type="entry name" value="Quinolinate phosphoribosyl transferase, N-terminal domain"/>
    <property type="match status" value="1"/>
</dbReference>
<protein>
    <recommendedName>
        <fullName evidence="9">Nicotinate-nucleotide pyrophosphorylase [carboxylating]</fullName>
        <ecNumber evidence="9">2.4.2.19</ecNumber>
    </recommendedName>
    <alternativeName>
        <fullName evidence="9">Quinolinate phosphoribosyltransferase [decarboxylating]</fullName>
    </alternativeName>
</protein>
<dbReference type="PANTHER" id="PTHR32179">
    <property type="entry name" value="NICOTINATE-NUCLEOTIDE PYROPHOSPHORYLASE [CARBOXYLATING]"/>
    <property type="match status" value="1"/>
</dbReference>
<dbReference type="InterPro" id="IPR013785">
    <property type="entry name" value="Aldolase_TIM"/>
</dbReference>
<dbReference type="SUPFAM" id="SSF51690">
    <property type="entry name" value="Nicotinate/Quinolinate PRTase C-terminal domain-like"/>
    <property type="match status" value="1"/>
</dbReference>
<dbReference type="Gene3D" id="3.20.20.70">
    <property type="entry name" value="Aldolase class I"/>
    <property type="match status" value="1"/>
</dbReference>
<dbReference type="SUPFAM" id="SSF54675">
    <property type="entry name" value="Nicotinate/Quinolinate PRTase N-terminal domain-like"/>
    <property type="match status" value="1"/>
</dbReference>
<dbReference type="AlphaFoldDB" id="A0A371NAB7"/>
<feature type="binding site" evidence="10">
    <location>
        <begin position="259"/>
        <end position="261"/>
    </location>
    <ligand>
        <name>substrate</name>
    </ligand>
</feature>
<dbReference type="GO" id="GO:0005737">
    <property type="term" value="C:cytoplasm"/>
    <property type="evidence" value="ECO:0007669"/>
    <property type="project" value="TreeGrafter"/>
</dbReference>
<evidence type="ECO:0000256" key="7">
    <source>
        <dbReference type="ARBA" id="ARBA00022679"/>
    </source>
</evidence>
<comment type="similarity">
    <text evidence="3 9">Belongs to the NadC/ModD family.</text>
</comment>
<proteinExistence type="inferred from homology"/>
<comment type="subunit">
    <text evidence="4 9">Hexamer formed by 3 homodimers.</text>
</comment>
<evidence type="ECO:0000313" key="14">
    <source>
        <dbReference type="Proteomes" id="UP000256864"/>
    </source>
</evidence>
<dbReference type="EC" id="2.4.2.19" evidence="9"/>
<keyword evidence="7 9" id="KW-0808">Transferase</keyword>
<dbReference type="EMBL" id="QREL01000004">
    <property type="protein sequence ID" value="REE24647.1"/>
    <property type="molecule type" value="Genomic_DNA"/>
</dbReference>
<evidence type="ECO:0000256" key="1">
    <source>
        <dbReference type="ARBA" id="ARBA00003237"/>
    </source>
</evidence>
<comment type="function">
    <text evidence="1 9">Involved in the catabolism of quinolinic acid (QA).</text>
</comment>
<feature type="domain" description="Quinolinate phosphoribosyl transferase N-terminal" evidence="12">
    <location>
        <begin position="17"/>
        <end position="100"/>
    </location>
</feature>
<dbReference type="InterPro" id="IPR036068">
    <property type="entry name" value="Nicotinate_pribotase-like_C"/>
</dbReference>
<dbReference type="InterPro" id="IPR037128">
    <property type="entry name" value="Quinolinate_PRibosylTase_N_sf"/>
</dbReference>
<dbReference type="Pfam" id="PF01729">
    <property type="entry name" value="QRPTase_C"/>
    <property type="match status" value="1"/>
</dbReference>
<comment type="caution">
    <text evidence="13">The sequence shown here is derived from an EMBL/GenBank/DDBJ whole genome shotgun (WGS) entry which is preliminary data.</text>
</comment>
<evidence type="ECO:0000259" key="12">
    <source>
        <dbReference type="Pfam" id="PF02749"/>
    </source>
</evidence>
<feature type="binding site" evidence="10">
    <location>
        <position position="159"/>
    </location>
    <ligand>
        <name>substrate</name>
    </ligand>
</feature>
<evidence type="ECO:0000256" key="5">
    <source>
        <dbReference type="ARBA" id="ARBA00022642"/>
    </source>
</evidence>
<name>A0A371NAB7_9EURY</name>
<accession>A0A371NAB7</accession>
<feature type="binding site" evidence="10">
    <location>
        <position position="210"/>
    </location>
    <ligand>
        <name>substrate</name>
    </ligand>
</feature>
<dbReference type="Proteomes" id="UP000256864">
    <property type="component" value="Unassembled WGS sequence"/>
</dbReference>
<comment type="catalytic activity">
    <reaction evidence="8 9">
        <text>nicotinate beta-D-ribonucleotide + CO2 + diphosphate = quinolinate + 5-phospho-alpha-D-ribose 1-diphosphate + 2 H(+)</text>
        <dbReference type="Rhea" id="RHEA:12733"/>
        <dbReference type="ChEBI" id="CHEBI:15378"/>
        <dbReference type="ChEBI" id="CHEBI:16526"/>
        <dbReference type="ChEBI" id="CHEBI:29959"/>
        <dbReference type="ChEBI" id="CHEBI:33019"/>
        <dbReference type="ChEBI" id="CHEBI:57502"/>
        <dbReference type="ChEBI" id="CHEBI:58017"/>
        <dbReference type="EC" id="2.4.2.19"/>
    </reaction>
</comment>
<dbReference type="InterPro" id="IPR022412">
    <property type="entry name" value="Quinolinate_PRibosylTrfase_N"/>
</dbReference>
<dbReference type="InterPro" id="IPR027277">
    <property type="entry name" value="NadC/ModD"/>
</dbReference>
<organism evidence="13 14">
    <name type="scientific">Methanothermobacter defluvii</name>
    <dbReference type="NCBI Taxonomy" id="49339"/>
    <lineage>
        <taxon>Archaea</taxon>
        <taxon>Methanobacteriati</taxon>
        <taxon>Methanobacteriota</taxon>
        <taxon>Methanomada group</taxon>
        <taxon>Methanobacteria</taxon>
        <taxon>Methanobacteriales</taxon>
        <taxon>Methanobacteriaceae</taxon>
        <taxon>Methanothermobacter</taxon>
    </lineage>
</organism>
<evidence type="ECO:0000256" key="2">
    <source>
        <dbReference type="ARBA" id="ARBA00004893"/>
    </source>
</evidence>
<feature type="binding site" evidence="10">
    <location>
        <position position="189"/>
    </location>
    <ligand>
        <name>substrate</name>
    </ligand>
</feature>
<reference evidence="13 14" key="1">
    <citation type="submission" date="2018-07" db="EMBL/GenBank/DDBJ databases">
        <title>Genomic Encyclopedia of Type Strains, Phase IV (KMG-IV): sequencing the most valuable type-strain genomes for metagenomic binning, comparative biology and taxonomic classification.</title>
        <authorList>
            <person name="Goeker M."/>
        </authorList>
    </citation>
    <scope>NUCLEOTIDE SEQUENCE [LARGE SCALE GENOMIC DNA]</scope>
    <source>
        <strain evidence="13 14">DSM 7466</strain>
    </source>
</reference>
<dbReference type="InterPro" id="IPR004393">
    <property type="entry name" value="NadC"/>
</dbReference>
<feature type="binding site" evidence="10">
    <location>
        <position position="149"/>
    </location>
    <ligand>
        <name>substrate</name>
    </ligand>
</feature>
<evidence type="ECO:0000256" key="8">
    <source>
        <dbReference type="ARBA" id="ARBA00047445"/>
    </source>
</evidence>
<dbReference type="Pfam" id="PF02749">
    <property type="entry name" value="QRPTase_N"/>
    <property type="match status" value="1"/>
</dbReference>
<dbReference type="GO" id="GO:0009435">
    <property type="term" value="P:NAD+ biosynthetic process"/>
    <property type="evidence" value="ECO:0007669"/>
    <property type="project" value="UniProtKB-UniPathway"/>
</dbReference>
<dbReference type="GO" id="GO:0004514">
    <property type="term" value="F:nicotinate-nucleotide diphosphorylase (carboxylating) activity"/>
    <property type="evidence" value="ECO:0007669"/>
    <property type="project" value="UniProtKB-EC"/>
</dbReference>
<dbReference type="InterPro" id="IPR002638">
    <property type="entry name" value="Quinolinate_PRibosylTrfase_C"/>
</dbReference>
<evidence type="ECO:0000259" key="11">
    <source>
        <dbReference type="Pfam" id="PF01729"/>
    </source>
</evidence>
<evidence type="ECO:0000256" key="6">
    <source>
        <dbReference type="ARBA" id="ARBA00022676"/>
    </source>
</evidence>
<evidence type="ECO:0000256" key="4">
    <source>
        <dbReference type="ARBA" id="ARBA00011218"/>
    </source>
</evidence>
<dbReference type="RefSeq" id="WP_115892868.1">
    <property type="nucleotide sequence ID" value="NZ_QREL01000004.1"/>
</dbReference>
<evidence type="ECO:0000313" key="13">
    <source>
        <dbReference type="EMBL" id="REE24647.1"/>
    </source>
</evidence>
<keyword evidence="6 9" id="KW-0328">Glycosyltransferase</keyword>
<dbReference type="GO" id="GO:0034213">
    <property type="term" value="P:quinolinate catabolic process"/>
    <property type="evidence" value="ECO:0007669"/>
    <property type="project" value="TreeGrafter"/>
</dbReference>
<feature type="binding site" evidence="10">
    <location>
        <begin position="238"/>
        <end position="240"/>
    </location>
    <ligand>
        <name>substrate</name>
    </ligand>
</feature>
<dbReference type="PANTHER" id="PTHR32179:SF3">
    <property type="entry name" value="NICOTINATE-NUCLEOTIDE PYROPHOSPHORYLASE [CARBOXYLATING]"/>
    <property type="match status" value="1"/>
</dbReference>
<sequence length="279" mass="30771">MIDIIREMIRADVGFEDITTEALIDRGTRVVADIVSREEGVVAGVDVAEMMAREFSISLIRWKDDGDPISGGERVLTLEGDARDILMVERTMLNLMMKMSGIATLTRSMLQRARAVNDGIRIAATRKTTPGLQWFEKQAVRIGGGDTHRFRLDDCAMIKDNHIAIVGNIEDAVRRVRDHVSFTKKVEVEVESPDDAVRAAEAGADIVLLDNMSPETIRNTLEELERRGLRDNVIVEASGGIKPDNIELYASTGVDVISMGFITASAHPVDLSLELRGLK</sequence>
<dbReference type="CDD" id="cd01572">
    <property type="entry name" value="QPRTase"/>
    <property type="match status" value="1"/>
</dbReference>
<comment type="pathway">
    <text evidence="2 9">Cofactor biosynthesis; NAD(+) biosynthesis; nicotinate D-ribonucleotide from quinolinate: step 1/1.</text>
</comment>
<evidence type="ECO:0000256" key="9">
    <source>
        <dbReference type="PIRNR" id="PIRNR006250"/>
    </source>
</evidence>
<feature type="binding site" evidence="10">
    <location>
        <position position="90"/>
    </location>
    <ligand>
        <name>substrate</name>
    </ligand>
</feature>
<gene>
    <name evidence="13" type="ORF">C7452_1755</name>
</gene>
<dbReference type="FunFam" id="3.20.20.70:FF:000030">
    <property type="entry name" value="Nicotinate-nucleotide pyrophosphorylase, carboxylating"/>
    <property type="match status" value="1"/>
</dbReference>
<keyword evidence="5 9" id="KW-0662">Pyridine nucleotide biosynthesis</keyword>
<keyword evidence="14" id="KW-1185">Reference proteome</keyword>
<evidence type="ECO:0000256" key="10">
    <source>
        <dbReference type="PIRSR" id="PIRSR006250-1"/>
    </source>
</evidence>